<dbReference type="Pfam" id="PF11716">
    <property type="entry name" value="MDMPI_N"/>
    <property type="match status" value="1"/>
</dbReference>
<accession>A0A9W6Q7V1</accession>
<dbReference type="InterPro" id="IPR024344">
    <property type="entry name" value="MDMPI_metal-binding"/>
</dbReference>
<dbReference type="NCBIfam" id="TIGR03083">
    <property type="entry name" value="maleylpyruvate isomerase family mycothiol-dependent enzyme"/>
    <property type="match status" value="1"/>
</dbReference>
<dbReference type="InterPro" id="IPR017520">
    <property type="entry name" value="CHP03086"/>
</dbReference>
<gene>
    <name evidence="3" type="ORF">Kpho02_23850</name>
</gene>
<comment type="caution">
    <text evidence="3">The sequence shown here is derived from an EMBL/GenBank/DDBJ whole genome shotgun (WGS) entry which is preliminary data.</text>
</comment>
<organism evidence="3 4">
    <name type="scientific">Kitasatospora phosalacinea</name>
    <dbReference type="NCBI Taxonomy" id="2065"/>
    <lineage>
        <taxon>Bacteria</taxon>
        <taxon>Bacillati</taxon>
        <taxon>Actinomycetota</taxon>
        <taxon>Actinomycetes</taxon>
        <taxon>Kitasatosporales</taxon>
        <taxon>Streptomycetaceae</taxon>
        <taxon>Kitasatospora</taxon>
    </lineage>
</organism>
<dbReference type="InterPro" id="IPR017517">
    <property type="entry name" value="Maleyloyr_isom"/>
</dbReference>
<evidence type="ECO:0000259" key="2">
    <source>
        <dbReference type="Pfam" id="PF11716"/>
    </source>
</evidence>
<protein>
    <submittedName>
        <fullName evidence="3">TIGR03086 family protein</fullName>
    </submittedName>
</protein>
<dbReference type="RefSeq" id="WP_285735930.1">
    <property type="nucleotide sequence ID" value="NZ_BSSA01000006.1"/>
</dbReference>
<reference evidence="3" key="1">
    <citation type="submission" date="2023-02" db="EMBL/GenBank/DDBJ databases">
        <title>Kitasatospora phosalacinea NBRC 14627.</title>
        <authorList>
            <person name="Ichikawa N."/>
            <person name="Sato H."/>
            <person name="Tonouchi N."/>
        </authorList>
    </citation>
    <scope>NUCLEOTIDE SEQUENCE</scope>
    <source>
        <strain evidence="3">NBRC 14627</strain>
    </source>
</reference>
<dbReference type="Gene3D" id="1.20.120.450">
    <property type="entry name" value="dinb family like domain"/>
    <property type="match status" value="1"/>
</dbReference>
<dbReference type="NCBIfam" id="TIGR03086">
    <property type="entry name" value="TIGR03086 family metal-binding protein"/>
    <property type="match status" value="1"/>
</dbReference>
<dbReference type="AlphaFoldDB" id="A0A9W6Q7V1"/>
<feature type="domain" description="Mycothiol-dependent maleylpyruvate isomerase metal-binding" evidence="2">
    <location>
        <begin position="25"/>
        <end position="146"/>
    </location>
</feature>
<dbReference type="SUPFAM" id="SSF109854">
    <property type="entry name" value="DinB/YfiT-like putative metalloenzymes"/>
    <property type="match status" value="1"/>
</dbReference>
<dbReference type="EMBL" id="BSSA01000006">
    <property type="protein sequence ID" value="GLW70086.1"/>
    <property type="molecule type" value="Genomic_DNA"/>
</dbReference>
<evidence type="ECO:0000313" key="4">
    <source>
        <dbReference type="Proteomes" id="UP001165041"/>
    </source>
</evidence>
<dbReference type="GO" id="GO:0046872">
    <property type="term" value="F:metal ion binding"/>
    <property type="evidence" value="ECO:0007669"/>
    <property type="project" value="InterPro"/>
</dbReference>
<sequence>MTETTAPTLPPTAPALPPTDPRPGFHAAAEVLGEVLADLRPDQYGLATPCPDYTVRDLANHVVAVLRRSTVMAGGGPFAAVPHLADDVPDGGWAAAWETAGAGFRAAWDDPAVLGRSIALPWGAVPGAVAAVIWTNELVLHAWDLARATGRPVDWPAEALAGPLAVMERAVPAEPRGGQVPYGPVVPVPADAPAIDRLVGWYGRRP</sequence>
<feature type="region of interest" description="Disordered" evidence="1">
    <location>
        <begin position="1"/>
        <end position="24"/>
    </location>
</feature>
<dbReference type="InterPro" id="IPR034660">
    <property type="entry name" value="DinB/YfiT-like"/>
</dbReference>
<evidence type="ECO:0000313" key="3">
    <source>
        <dbReference type="EMBL" id="GLW70086.1"/>
    </source>
</evidence>
<evidence type="ECO:0000256" key="1">
    <source>
        <dbReference type="SAM" id="MobiDB-lite"/>
    </source>
</evidence>
<feature type="compositionally biased region" description="Pro residues" evidence="1">
    <location>
        <begin position="8"/>
        <end position="21"/>
    </location>
</feature>
<dbReference type="Proteomes" id="UP001165041">
    <property type="component" value="Unassembled WGS sequence"/>
</dbReference>
<proteinExistence type="predicted"/>
<name>A0A9W6Q7V1_9ACTN</name>